<proteinExistence type="predicted"/>
<protein>
    <submittedName>
        <fullName evidence="1">Uncharacterized protein</fullName>
    </submittedName>
</protein>
<accession>A0BFH2</accession>
<dbReference type="HOGENOM" id="CLU_2282875_0_0_1"/>
<dbReference type="GeneID" id="5010471"/>
<sequence>MKQRYIITQKEGRYEDREKFKIHNRIISQNTTKNKSELIYNSLGLIIYYNEQESDCKRIDVQFKEFNSIKKTAAIDDGLKIKEIQINKSQGGNIDQNTISKY</sequence>
<dbReference type="InParanoid" id="A0BFH2"/>
<gene>
    <name evidence="1" type="ORF">GSPATT00028324001</name>
</gene>
<organism evidence="1 2">
    <name type="scientific">Paramecium tetraurelia</name>
    <dbReference type="NCBI Taxonomy" id="5888"/>
    <lineage>
        <taxon>Eukaryota</taxon>
        <taxon>Sar</taxon>
        <taxon>Alveolata</taxon>
        <taxon>Ciliophora</taxon>
        <taxon>Intramacronucleata</taxon>
        <taxon>Oligohymenophorea</taxon>
        <taxon>Peniculida</taxon>
        <taxon>Parameciidae</taxon>
        <taxon>Paramecium</taxon>
    </lineage>
</organism>
<dbReference type="KEGG" id="ptm:GSPATT00028324001"/>
<dbReference type="AlphaFoldDB" id="A0BFH2"/>
<name>A0BFH2_PARTE</name>
<dbReference type="EMBL" id="CT867991">
    <property type="protein sequence ID" value="CAK57289.1"/>
    <property type="molecule type" value="Genomic_DNA"/>
</dbReference>
<reference evidence="1 2" key="1">
    <citation type="journal article" date="2006" name="Nature">
        <title>Global trends of whole-genome duplications revealed by the ciliate Paramecium tetraurelia.</title>
        <authorList>
            <consortium name="Genoscope"/>
            <person name="Aury J.-M."/>
            <person name="Jaillon O."/>
            <person name="Duret L."/>
            <person name="Noel B."/>
            <person name="Jubin C."/>
            <person name="Porcel B.M."/>
            <person name="Segurens B."/>
            <person name="Daubin V."/>
            <person name="Anthouard V."/>
            <person name="Aiach N."/>
            <person name="Arnaiz O."/>
            <person name="Billaut A."/>
            <person name="Beisson J."/>
            <person name="Blanc I."/>
            <person name="Bouhouche K."/>
            <person name="Camara F."/>
            <person name="Duharcourt S."/>
            <person name="Guigo R."/>
            <person name="Gogendeau D."/>
            <person name="Katinka M."/>
            <person name="Keller A.-M."/>
            <person name="Kissmehl R."/>
            <person name="Klotz C."/>
            <person name="Koll F."/>
            <person name="Le Moue A."/>
            <person name="Lepere C."/>
            <person name="Malinsky S."/>
            <person name="Nowacki M."/>
            <person name="Nowak J.K."/>
            <person name="Plattner H."/>
            <person name="Poulain J."/>
            <person name="Ruiz F."/>
            <person name="Serrano V."/>
            <person name="Zagulski M."/>
            <person name="Dessen P."/>
            <person name="Betermier M."/>
            <person name="Weissenbach J."/>
            <person name="Scarpelli C."/>
            <person name="Schachter V."/>
            <person name="Sperling L."/>
            <person name="Meyer E."/>
            <person name="Cohen J."/>
            <person name="Wincker P."/>
        </authorList>
    </citation>
    <scope>NUCLEOTIDE SEQUENCE [LARGE SCALE GENOMIC DNA]</scope>
    <source>
        <strain evidence="1 2">Stock d4-2</strain>
    </source>
</reference>
<dbReference type="Proteomes" id="UP000000600">
    <property type="component" value="Unassembled WGS sequence"/>
</dbReference>
<evidence type="ECO:0000313" key="1">
    <source>
        <dbReference type="EMBL" id="CAK57289.1"/>
    </source>
</evidence>
<keyword evidence="2" id="KW-1185">Reference proteome</keyword>
<dbReference type="RefSeq" id="XP_001424687.1">
    <property type="nucleotide sequence ID" value="XM_001424650.1"/>
</dbReference>
<evidence type="ECO:0000313" key="2">
    <source>
        <dbReference type="Proteomes" id="UP000000600"/>
    </source>
</evidence>